<dbReference type="PROSITE" id="PS50404">
    <property type="entry name" value="GST_NTER"/>
    <property type="match status" value="1"/>
</dbReference>
<evidence type="ECO:0000313" key="4">
    <source>
        <dbReference type="Proteomes" id="UP001141619"/>
    </source>
</evidence>
<dbReference type="SUPFAM" id="SSF47616">
    <property type="entry name" value="GST C-terminal domain-like"/>
    <property type="match status" value="1"/>
</dbReference>
<feature type="domain" description="GST N-terminal" evidence="1">
    <location>
        <begin position="4"/>
        <end position="85"/>
    </location>
</feature>
<dbReference type="SFLD" id="SFLDG00358">
    <property type="entry name" value="Main_(cytGST)"/>
    <property type="match status" value="1"/>
</dbReference>
<evidence type="ECO:0000259" key="1">
    <source>
        <dbReference type="PROSITE" id="PS50404"/>
    </source>
</evidence>
<feature type="domain" description="GST C-terminal" evidence="2">
    <location>
        <begin position="91"/>
        <end position="217"/>
    </location>
</feature>
<reference evidence="3" key="2">
    <citation type="journal article" date="2023" name="Syst. Appl. Microbiol.">
        <title>Govania unica gen. nov., sp. nov., a rare biosphere bacterium that represents a novel family in the class Alphaproteobacteria.</title>
        <authorList>
            <person name="Vandamme P."/>
            <person name="Peeters C."/>
            <person name="Hettiarachchi A."/>
            <person name="Cnockaert M."/>
            <person name="Carlier A."/>
        </authorList>
    </citation>
    <scope>NUCLEOTIDE SEQUENCE</scope>
    <source>
        <strain evidence="3">LMG 31809</strain>
    </source>
</reference>
<sequence>MTKADRIIFYHSPHTRSGGVRVLFEELGLPYDLEPINMKAGEQRQPAYLAINPMGKVPAIRHGDALVTEQVAIMLYLADLFSEAGLAPAFDDPLRGPYLRWFAFYAGCFEPALIDRAMKREDAPKSMSPYGDFDTVLNTLTGQLAKGPFFLGERYTALDVLWGTALTWTTGFKLIPELPEIMSYLSRVSARPAFARAMAADSLLAAEHEAAAEKATA</sequence>
<dbReference type="SFLD" id="SFLDS00019">
    <property type="entry name" value="Glutathione_Transferase_(cytos"/>
    <property type="match status" value="1"/>
</dbReference>
<name>A0A9X3Z852_9PROT</name>
<proteinExistence type="predicted"/>
<dbReference type="InterPro" id="IPR010987">
    <property type="entry name" value="Glutathione-S-Trfase_C-like"/>
</dbReference>
<dbReference type="CDD" id="cd03207">
    <property type="entry name" value="GST_C_8"/>
    <property type="match status" value="1"/>
</dbReference>
<dbReference type="SUPFAM" id="SSF52833">
    <property type="entry name" value="Thioredoxin-like"/>
    <property type="match status" value="1"/>
</dbReference>
<dbReference type="InterPro" id="IPR040079">
    <property type="entry name" value="Glutathione_S-Trfase"/>
</dbReference>
<dbReference type="PANTHER" id="PTHR44051">
    <property type="entry name" value="GLUTATHIONE S-TRANSFERASE-RELATED"/>
    <property type="match status" value="1"/>
</dbReference>
<dbReference type="Gene3D" id="3.40.30.10">
    <property type="entry name" value="Glutaredoxin"/>
    <property type="match status" value="1"/>
</dbReference>
<dbReference type="SFLD" id="SFLDG01150">
    <property type="entry name" value="Main.1:_Beta-like"/>
    <property type="match status" value="1"/>
</dbReference>
<dbReference type="InterPro" id="IPR004045">
    <property type="entry name" value="Glutathione_S-Trfase_N"/>
</dbReference>
<dbReference type="InterPro" id="IPR036249">
    <property type="entry name" value="Thioredoxin-like_sf"/>
</dbReference>
<organism evidence="3 4">
    <name type="scientific">Govanella unica</name>
    <dbReference type="NCBI Taxonomy" id="2975056"/>
    <lineage>
        <taxon>Bacteria</taxon>
        <taxon>Pseudomonadati</taxon>
        <taxon>Pseudomonadota</taxon>
        <taxon>Alphaproteobacteria</taxon>
        <taxon>Emcibacterales</taxon>
        <taxon>Govanellaceae</taxon>
        <taxon>Govanella</taxon>
    </lineage>
</organism>
<dbReference type="EMBL" id="JANWOI010000004">
    <property type="protein sequence ID" value="MDA5194882.1"/>
    <property type="molecule type" value="Genomic_DNA"/>
</dbReference>
<keyword evidence="4" id="KW-1185">Reference proteome</keyword>
<evidence type="ECO:0000259" key="2">
    <source>
        <dbReference type="PROSITE" id="PS50405"/>
    </source>
</evidence>
<comment type="caution">
    <text evidence="3">The sequence shown here is derived from an EMBL/GenBank/DDBJ whole genome shotgun (WGS) entry which is preliminary data.</text>
</comment>
<accession>A0A9X3Z852</accession>
<dbReference type="PROSITE" id="PS50405">
    <property type="entry name" value="GST_CTER"/>
    <property type="match status" value="1"/>
</dbReference>
<dbReference type="InterPro" id="IPR036282">
    <property type="entry name" value="Glutathione-S-Trfase_C_sf"/>
</dbReference>
<protein>
    <submittedName>
        <fullName evidence="3">Glutathione S-transferase</fullName>
    </submittedName>
</protein>
<dbReference type="AlphaFoldDB" id="A0A9X3Z852"/>
<evidence type="ECO:0000313" key="3">
    <source>
        <dbReference type="EMBL" id="MDA5194882.1"/>
    </source>
</evidence>
<reference evidence="3" key="1">
    <citation type="submission" date="2022-08" db="EMBL/GenBank/DDBJ databases">
        <authorList>
            <person name="Vandamme P."/>
            <person name="Hettiarachchi A."/>
            <person name="Peeters C."/>
            <person name="Cnockaert M."/>
            <person name="Carlier A."/>
        </authorList>
    </citation>
    <scope>NUCLEOTIDE SEQUENCE</scope>
    <source>
        <strain evidence="3">LMG 31809</strain>
    </source>
</reference>
<dbReference type="RefSeq" id="WP_274944588.1">
    <property type="nucleotide sequence ID" value="NZ_JANWOI010000004.1"/>
</dbReference>
<dbReference type="Proteomes" id="UP001141619">
    <property type="component" value="Unassembled WGS sequence"/>
</dbReference>
<dbReference type="PANTHER" id="PTHR44051:SF21">
    <property type="entry name" value="GLUTATHIONE S-TRANSFERASE FAMILY PROTEIN"/>
    <property type="match status" value="1"/>
</dbReference>
<dbReference type="CDD" id="cd03046">
    <property type="entry name" value="GST_N_GTT1_like"/>
    <property type="match status" value="1"/>
</dbReference>
<gene>
    <name evidence="3" type="ORF">NYP16_13060</name>
</gene>
<dbReference type="Gene3D" id="1.20.1050.10">
    <property type="match status" value="1"/>
</dbReference>
<dbReference type="Pfam" id="PF13409">
    <property type="entry name" value="GST_N_2"/>
    <property type="match status" value="1"/>
</dbReference>